<reference evidence="4" key="1">
    <citation type="submission" date="2022-11" db="UniProtKB">
        <authorList>
            <consortium name="WormBaseParasite"/>
        </authorList>
    </citation>
    <scope>IDENTIFICATION</scope>
</reference>
<evidence type="ECO:0000259" key="2">
    <source>
        <dbReference type="Pfam" id="PF10328"/>
    </source>
</evidence>
<keyword evidence="3" id="KW-1185">Reference proteome</keyword>
<feature type="transmembrane region" description="Helical" evidence="1">
    <location>
        <begin position="124"/>
        <end position="148"/>
    </location>
</feature>
<evidence type="ECO:0000313" key="4">
    <source>
        <dbReference type="WBParaSite" id="PDA_v2.g26170.t1"/>
    </source>
</evidence>
<dbReference type="InterPro" id="IPR019430">
    <property type="entry name" value="7TM_GPCR_serpentine_rcpt_Srx"/>
</dbReference>
<dbReference type="Proteomes" id="UP000887578">
    <property type="component" value="Unplaced"/>
</dbReference>
<organism evidence="3 4">
    <name type="scientific">Panagrolaimus davidi</name>
    <dbReference type="NCBI Taxonomy" id="227884"/>
    <lineage>
        <taxon>Eukaryota</taxon>
        <taxon>Metazoa</taxon>
        <taxon>Ecdysozoa</taxon>
        <taxon>Nematoda</taxon>
        <taxon>Chromadorea</taxon>
        <taxon>Rhabditida</taxon>
        <taxon>Tylenchina</taxon>
        <taxon>Panagrolaimomorpha</taxon>
        <taxon>Panagrolaimoidea</taxon>
        <taxon>Panagrolaimidae</taxon>
        <taxon>Panagrolaimus</taxon>
    </lineage>
</organism>
<dbReference type="PANTHER" id="PTHR23017">
    <property type="entry name" value="SERPENTINE RECEPTOR, CLASS X"/>
    <property type="match status" value="1"/>
</dbReference>
<evidence type="ECO:0000256" key="1">
    <source>
        <dbReference type="SAM" id="Phobius"/>
    </source>
</evidence>
<feature type="transmembrane region" description="Helical" evidence="1">
    <location>
        <begin position="212"/>
        <end position="229"/>
    </location>
</feature>
<feature type="domain" description="7TM GPCR serpentine receptor class x (Srx)" evidence="2">
    <location>
        <begin position="13"/>
        <end position="265"/>
    </location>
</feature>
<accession>A0A914Q4H6</accession>
<feature type="transmembrane region" description="Helical" evidence="1">
    <location>
        <begin position="41"/>
        <end position="67"/>
    </location>
</feature>
<feature type="transmembrane region" description="Helical" evidence="1">
    <location>
        <begin position="168"/>
        <end position="192"/>
    </location>
</feature>
<feature type="transmembrane region" description="Helical" evidence="1">
    <location>
        <begin position="6"/>
        <end position="29"/>
    </location>
</feature>
<dbReference type="PANTHER" id="PTHR23017:SF3">
    <property type="entry name" value="G-PROTEIN COUPLED RECEPTORS FAMILY 1 PROFILE DOMAIN-CONTAINING PROTEIN"/>
    <property type="match status" value="1"/>
</dbReference>
<feature type="transmembrane region" description="Helical" evidence="1">
    <location>
        <begin position="241"/>
        <end position="267"/>
    </location>
</feature>
<name>A0A914Q4H6_9BILA</name>
<proteinExistence type="predicted"/>
<dbReference type="AlphaFoldDB" id="A0A914Q4H6"/>
<keyword evidence="1" id="KW-1133">Transmembrane helix</keyword>
<dbReference type="SUPFAM" id="SSF81321">
    <property type="entry name" value="Family A G protein-coupled receptor-like"/>
    <property type="match status" value="1"/>
</dbReference>
<sequence>MSYNVFAAATIYTIGSFGLLSSFTSVYIIKKQPLLHNAFGLICGVHSIFETLILFNYMFLIFSSVLINPELEKTNFTAFMGYVQTACHTASVYIQVVKSSNRCFAIIFPVQYRTAFTCKNTLKFLGISSIFCFLHVTLFIYYGCFYFYSNQFYAWIFYKDECEESPGAVINLITQIILVSFTLALDSFTLGYLWRRKIGSQTKKIGKREKRFFFQTCFTSVCHAWMLIPPRLLKPLTTNQFLIFLTGTPSMMTFHSMNEFLFVAFTVDSIRAKNFRVMYVNSNGKQISSNNIEMAA</sequence>
<evidence type="ECO:0000313" key="3">
    <source>
        <dbReference type="Proteomes" id="UP000887578"/>
    </source>
</evidence>
<keyword evidence="1" id="KW-0812">Transmembrane</keyword>
<keyword evidence="1" id="KW-0472">Membrane</keyword>
<dbReference type="Gene3D" id="1.20.1070.10">
    <property type="entry name" value="Rhodopsin 7-helix transmembrane proteins"/>
    <property type="match status" value="1"/>
</dbReference>
<dbReference type="WBParaSite" id="PDA_v2.g26170.t1">
    <property type="protein sequence ID" value="PDA_v2.g26170.t1"/>
    <property type="gene ID" value="PDA_v2.g26170"/>
</dbReference>
<protein>
    <submittedName>
        <fullName evidence="4">7TM GPCR serpentine receptor class x (Srx) domain-containing protein</fullName>
    </submittedName>
</protein>
<dbReference type="Pfam" id="PF10328">
    <property type="entry name" value="7TM_GPCR_Srx"/>
    <property type="match status" value="1"/>
</dbReference>